<dbReference type="AlphaFoldDB" id="A0A1G8EST9"/>
<dbReference type="NCBIfam" id="TIGR02318">
    <property type="entry name" value="phosphono_phnM"/>
    <property type="match status" value="1"/>
</dbReference>
<dbReference type="PANTHER" id="PTHR43135">
    <property type="entry name" value="ALPHA-D-RIBOSE 1-METHYLPHOSPHONATE 5-TRIPHOSPHATE DIPHOSPHATASE"/>
    <property type="match status" value="1"/>
</dbReference>
<organism evidence="2 3">
    <name type="scientific">Roseospirillum parvum</name>
    <dbReference type="NCBI Taxonomy" id="83401"/>
    <lineage>
        <taxon>Bacteria</taxon>
        <taxon>Pseudomonadati</taxon>
        <taxon>Pseudomonadota</taxon>
        <taxon>Alphaproteobacteria</taxon>
        <taxon>Rhodospirillales</taxon>
        <taxon>Rhodospirillaceae</taxon>
        <taxon>Roseospirillum</taxon>
    </lineage>
</organism>
<reference evidence="3" key="1">
    <citation type="submission" date="2016-10" db="EMBL/GenBank/DDBJ databases">
        <authorList>
            <person name="Varghese N."/>
            <person name="Submissions S."/>
        </authorList>
    </citation>
    <scope>NUCLEOTIDE SEQUENCE [LARGE SCALE GENOMIC DNA]</scope>
    <source>
        <strain evidence="3">930I</strain>
    </source>
</reference>
<dbReference type="Gene3D" id="3.20.20.140">
    <property type="entry name" value="Metal-dependent hydrolases"/>
    <property type="match status" value="2"/>
</dbReference>
<dbReference type="RefSeq" id="WP_245689537.1">
    <property type="nucleotide sequence ID" value="NZ_FNCV01000011.1"/>
</dbReference>
<dbReference type="PIRSF" id="PIRSF038971">
    <property type="entry name" value="PhnM"/>
    <property type="match status" value="1"/>
</dbReference>
<evidence type="ECO:0000313" key="2">
    <source>
        <dbReference type="EMBL" id="SDH72953.1"/>
    </source>
</evidence>
<dbReference type="EMBL" id="FNCV01000011">
    <property type="protein sequence ID" value="SDH72953.1"/>
    <property type="molecule type" value="Genomic_DNA"/>
</dbReference>
<protein>
    <submittedName>
        <fullName evidence="2">Alpha-D-ribose 1-methylphosphonate 5-triphosphate diphosphatase</fullName>
    </submittedName>
</protein>
<dbReference type="NCBIfam" id="NF011984">
    <property type="entry name" value="PRK15446.1-5"/>
    <property type="match status" value="1"/>
</dbReference>
<dbReference type="InterPro" id="IPR032466">
    <property type="entry name" value="Metal_Hydrolase"/>
</dbReference>
<dbReference type="InterPro" id="IPR012696">
    <property type="entry name" value="PhnM"/>
</dbReference>
<keyword evidence="3" id="KW-1185">Reference proteome</keyword>
<dbReference type="NCBIfam" id="NF011987">
    <property type="entry name" value="PRK15446.2-3"/>
    <property type="match status" value="1"/>
</dbReference>
<dbReference type="SUPFAM" id="SSF51556">
    <property type="entry name" value="Metallo-dependent hydrolases"/>
    <property type="match status" value="1"/>
</dbReference>
<dbReference type="Pfam" id="PF07969">
    <property type="entry name" value="Amidohydro_3"/>
    <property type="match status" value="1"/>
</dbReference>
<evidence type="ECO:0000313" key="3">
    <source>
        <dbReference type="Proteomes" id="UP000217076"/>
    </source>
</evidence>
<name>A0A1G8EST9_9PROT</name>
<dbReference type="InterPro" id="IPR051781">
    <property type="entry name" value="Metallo-dep_Hydrolase"/>
</dbReference>
<accession>A0A1G8EST9</accession>
<dbReference type="SUPFAM" id="SSF51338">
    <property type="entry name" value="Composite domain of metallo-dependent hydrolases"/>
    <property type="match status" value="1"/>
</dbReference>
<feature type="domain" description="Amidohydrolase 3" evidence="1">
    <location>
        <begin position="255"/>
        <end position="382"/>
    </location>
</feature>
<dbReference type="NCBIfam" id="NF011981">
    <property type="entry name" value="PRK15446.1-2"/>
    <property type="match status" value="1"/>
</dbReference>
<dbReference type="InterPro" id="IPR013108">
    <property type="entry name" value="Amidohydro_3"/>
</dbReference>
<dbReference type="InterPro" id="IPR011059">
    <property type="entry name" value="Metal-dep_hydrolase_composite"/>
</dbReference>
<dbReference type="Gene3D" id="2.30.40.10">
    <property type="entry name" value="Urease, subunit C, domain 1"/>
    <property type="match status" value="2"/>
</dbReference>
<dbReference type="PANTHER" id="PTHR43135:SF3">
    <property type="entry name" value="ALPHA-D-RIBOSE 1-METHYLPHOSPHONATE 5-TRIPHOSPHATE DIPHOSPHATASE"/>
    <property type="match status" value="1"/>
</dbReference>
<dbReference type="STRING" id="83401.SAMN05421742_11127"/>
<gene>
    <name evidence="2" type="ORF">SAMN05421742_11127</name>
</gene>
<dbReference type="Proteomes" id="UP000217076">
    <property type="component" value="Unassembled WGS sequence"/>
</dbReference>
<dbReference type="GO" id="GO:0016810">
    <property type="term" value="F:hydrolase activity, acting on carbon-nitrogen (but not peptide) bonds"/>
    <property type="evidence" value="ECO:0007669"/>
    <property type="project" value="InterPro"/>
</dbReference>
<evidence type="ECO:0000259" key="1">
    <source>
        <dbReference type="Pfam" id="PF07969"/>
    </source>
</evidence>
<proteinExistence type="predicted"/>
<sequence>MTAAEMILTNATVITRHDELPGATVVVRDGRIAEVDDTPSTASGAIDLGGRHLLPGLVEMHTDHMEKHFMPRPGVMWPSALAAVLAHDAQVASAGITTVFDAISIGADEDKGFRRQILADSVAAVKHAQHLDVLRADHLFHMRCEVSDPCVVEMFAPYADDPLVRVVSLMDHTPGQRQWANIDAFIQYNQGEGWGEDEVRRRVSELKAEQDRYAIAHRRQIVALVAGRDLALASHDDATEAHIAEAIEEGVTIAEFPITEEAARAARAAGLKTILGAPNVVRGGSHSGNIAALELARLGLLDGLSSDYVPASLLHAAFLLRERLALSLPEAVAKVSANVAEMVGLDDRGEIAPGKRADLIVVEATDHVPVVRQVWRTGQRVV</sequence>
<dbReference type="CDD" id="cd01306">
    <property type="entry name" value="PhnM"/>
    <property type="match status" value="1"/>
</dbReference>
<dbReference type="NCBIfam" id="NF011990">
    <property type="entry name" value="PRK15446.2-6"/>
    <property type="match status" value="1"/>
</dbReference>
<dbReference type="GO" id="GO:0019700">
    <property type="term" value="P:organic phosphonate catabolic process"/>
    <property type="evidence" value="ECO:0007669"/>
    <property type="project" value="InterPro"/>
</dbReference>